<protein>
    <submittedName>
        <fullName evidence="2">Uncharacterized protein</fullName>
    </submittedName>
</protein>
<reference evidence="3" key="1">
    <citation type="submission" date="2015-11" db="EMBL/GenBank/DDBJ databases">
        <authorList>
            <person name="Varghese N."/>
        </authorList>
    </citation>
    <scope>NUCLEOTIDE SEQUENCE [LARGE SCALE GENOMIC DNA]</scope>
    <source>
        <strain evidence="3">DSM 45899</strain>
    </source>
</reference>
<keyword evidence="3" id="KW-1185">Reference proteome</keyword>
<proteinExistence type="predicted"/>
<evidence type="ECO:0000256" key="1">
    <source>
        <dbReference type="SAM" id="MobiDB-lite"/>
    </source>
</evidence>
<sequence>MCRGGLSVLTQLFSPGSGALSGIGAGAIRGPGGCYPGTEPEPGGRSRSMQVSLQVHTGRPASSVIRMS</sequence>
<dbReference type="Proteomes" id="UP000198802">
    <property type="component" value="Unassembled WGS sequence"/>
</dbReference>
<evidence type="ECO:0000313" key="3">
    <source>
        <dbReference type="Proteomes" id="UP000198802"/>
    </source>
</evidence>
<accession>A0A0S4QKP9</accession>
<dbReference type="EMBL" id="FAOZ01000006">
    <property type="protein sequence ID" value="CUU55870.1"/>
    <property type="molecule type" value="Genomic_DNA"/>
</dbReference>
<organism evidence="2 3">
    <name type="scientific">Parafrankia irregularis</name>
    <dbReference type="NCBI Taxonomy" id="795642"/>
    <lineage>
        <taxon>Bacteria</taxon>
        <taxon>Bacillati</taxon>
        <taxon>Actinomycetota</taxon>
        <taxon>Actinomycetes</taxon>
        <taxon>Frankiales</taxon>
        <taxon>Frankiaceae</taxon>
        <taxon>Parafrankia</taxon>
    </lineage>
</organism>
<name>A0A0S4QKP9_9ACTN</name>
<gene>
    <name evidence="2" type="ORF">Ga0074812_106124</name>
</gene>
<feature type="region of interest" description="Disordered" evidence="1">
    <location>
        <begin position="30"/>
        <end position="68"/>
    </location>
</feature>
<dbReference type="AlphaFoldDB" id="A0A0S4QKP9"/>
<evidence type="ECO:0000313" key="2">
    <source>
        <dbReference type="EMBL" id="CUU55870.1"/>
    </source>
</evidence>